<dbReference type="InterPro" id="IPR039899">
    <property type="entry name" value="BET1_SNARE"/>
</dbReference>
<feature type="domain" description="T-SNARE coiled-coil homology" evidence="3">
    <location>
        <begin position="29"/>
        <end position="91"/>
    </location>
</feature>
<dbReference type="PROSITE" id="PS50192">
    <property type="entry name" value="T_SNARE"/>
    <property type="match status" value="1"/>
</dbReference>
<dbReference type="InterPro" id="IPR016024">
    <property type="entry name" value="ARM-type_fold"/>
</dbReference>
<dbReference type="InterPro" id="IPR000727">
    <property type="entry name" value="T_SNARE_dom"/>
</dbReference>
<dbReference type="PANTHER" id="PTHR16216:SF10">
    <property type="entry name" value="RNA POLYMERASE II ASSEMBLY FACTOR RTP1 C-TERMINAL DOMAIN-CONTAINING PROTEIN"/>
    <property type="match status" value="1"/>
</dbReference>
<dbReference type="AlphaFoldDB" id="A0AAD8Y4U0"/>
<dbReference type="InterPro" id="IPR056497">
    <property type="entry name" value="HEAT_DAAF5"/>
</dbReference>
<feature type="compositionally biased region" description="Acidic residues" evidence="2">
    <location>
        <begin position="198"/>
        <end position="207"/>
    </location>
</feature>
<dbReference type="InterPro" id="IPR057978">
    <property type="entry name" value="TPR_DAAF5"/>
</dbReference>
<evidence type="ECO:0000259" key="3">
    <source>
        <dbReference type="PROSITE" id="PS50192"/>
    </source>
</evidence>
<protein>
    <submittedName>
        <fullName evidence="4">Dynein axonemal assembly factor 5</fullName>
    </submittedName>
</protein>
<dbReference type="Pfam" id="PF25757">
    <property type="entry name" value="TPR_DNAAF5"/>
    <property type="match status" value="1"/>
</dbReference>
<dbReference type="InterPro" id="IPR011989">
    <property type="entry name" value="ARM-like"/>
</dbReference>
<feature type="compositionally biased region" description="Gly residues" evidence="2">
    <location>
        <begin position="8"/>
        <end position="19"/>
    </location>
</feature>
<name>A0AAD8Y4U0_9STRA</name>
<dbReference type="InterPro" id="IPR052623">
    <property type="entry name" value="DAAF5"/>
</dbReference>
<keyword evidence="5" id="KW-1185">Reference proteome</keyword>
<dbReference type="GO" id="GO:0012505">
    <property type="term" value="C:endomembrane system"/>
    <property type="evidence" value="ECO:0007669"/>
    <property type="project" value="UniProtKB-SubCell"/>
</dbReference>
<evidence type="ECO:0000313" key="5">
    <source>
        <dbReference type="Proteomes" id="UP001224775"/>
    </source>
</evidence>
<dbReference type="CDD" id="cd15853">
    <property type="entry name" value="SNARE_Bet1"/>
    <property type="match status" value="1"/>
</dbReference>
<dbReference type="PANTHER" id="PTHR16216">
    <property type="entry name" value="DYNEIN ASSEMBLY FACTOR 5, AXONEMAL"/>
    <property type="match status" value="1"/>
</dbReference>
<feature type="compositionally biased region" description="Polar residues" evidence="2">
    <location>
        <begin position="208"/>
        <end position="217"/>
    </location>
</feature>
<dbReference type="SMART" id="SM00397">
    <property type="entry name" value="t_SNARE"/>
    <property type="match status" value="1"/>
</dbReference>
<dbReference type="SUPFAM" id="SSF48371">
    <property type="entry name" value="ARM repeat"/>
    <property type="match status" value="1"/>
</dbReference>
<reference evidence="4" key="1">
    <citation type="submission" date="2023-06" db="EMBL/GenBank/DDBJ databases">
        <title>Survivors Of The Sea: Transcriptome response of Skeletonema marinoi to long-term dormancy.</title>
        <authorList>
            <person name="Pinder M.I.M."/>
            <person name="Kourtchenko O."/>
            <person name="Robertson E.K."/>
            <person name="Larsson T."/>
            <person name="Maumus F."/>
            <person name="Osuna-Cruz C.M."/>
            <person name="Vancaester E."/>
            <person name="Stenow R."/>
            <person name="Vandepoele K."/>
            <person name="Ploug H."/>
            <person name="Bruchert V."/>
            <person name="Godhe A."/>
            <person name="Topel M."/>
        </authorList>
    </citation>
    <scope>NUCLEOTIDE SEQUENCE</scope>
    <source>
        <strain evidence="4">R05AC</strain>
    </source>
</reference>
<feature type="region of interest" description="Disordered" evidence="2">
    <location>
        <begin position="197"/>
        <end position="217"/>
    </location>
</feature>
<comment type="caution">
    <text evidence="4">The sequence shown here is derived from an EMBL/GenBank/DDBJ whole genome shotgun (WGS) entry which is preliminary data.</text>
</comment>
<dbReference type="EMBL" id="JATAAI010000017">
    <property type="protein sequence ID" value="KAK1739731.1"/>
    <property type="molecule type" value="Genomic_DNA"/>
</dbReference>
<evidence type="ECO:0000256" key="2">
    <source>
        <dbReference type="SAM" id="MobiDB-lite"/>
    </source>
</evidence>
<dbReference type="Gene3D" id="1.20.5.110">
    <property type="match status" value="1"/>
</dbReference>
<dbReference type="SUPFAM" id="SSF58038">
    <property type="entry name" value="SNARE fusion complex"/>
    <property type="match status" value="1"/>
</dbReference>
<dbReference type="Gene3D" id="1.25.10.10">
    <property type="entry name" value="Leucine-rich Repeat Variant"/>
    <property type="match status" value="2"/>
</dbReference>
<gene>
    <name evidence="4" type="ORF">QTG54_009490</name>
</gene>
<proteinExistence type="predicted"/>
<evidence type="ECO:0000313" key="4">
    <source>
        <dbReference type="EMBL" id="KAK1739731.1"/>
    </source>
</evidence>
<evidence type="ECO:0000256" key="1">
    <source>
        <dbReference type="ARBA" id="ARBA00046280"/>
    </source>
</evidence>
<comment type="subcellular location">
    <subcellularLocation>
        <location evidence="1">Endomembrane system</location>
        <topology evidence="1">Single-pass type IV membrane protein</topology>
    </subcellularLocation>
</comment>
<dbReference type="Pfam" id="PF24573">
    <property type="entry name" value="HEAT_DAAF5"/>
    <property type="match status" value="1"/>
</dbReference>
<feature type="region of interest" description="Disordered" evidence="2">
    <location>
        <begin position="1"/>
        <end position="24"/>
    </location>
</feature>
<sequence>MYNNLESGRGGRGGGGRGNGMSSHEANANIMESQNNDRISELSDQVARLKGLTLDIGNEVSEQNNLLDGMGDSFGNVGDMLTGSLARMGIMLERGGAKHIMTDIDAIWSSLKSEDNGNSILQNLSTRKSKGVSSKRKQQIIAIKQQKQSFDIDSFTSSSQEVGAATTTAIEYVQTKECEALTDNLCELAVVFSALDHDSDDEEDEETQPSPDKQPLRTQRLASALKSNDIASQIESVSKLNNAIKSLLHNCNDNKQQLQAIMDTCGKALFQLLGHKSEQCRRLSLECIQSLLLANIDLARHLPYLIPAIVARYTPCAYDKEMEVFVQNQQVHDFFKRGGASNRQDRDGLIGQVTFDVVEPNEDLRLALCHTIKCLVDSITRMNAAGILEPHYSELIMALQTSLKDPFPEVKIAASHRLAELLRIPQFELGAKYFATGLARAVLPNCRNRNTAVVVAAMDLLEASIVVPDRAKRKGAGSAAIADLVGFKADNAIPIAAFYDSQYAVSVNILAELSSHKNPRVRLRCCKMLQSLLINLPDRYDHEQRLLPYVLLFINDNVTEVTNAALECIDKCGDQYERDHSDEIIERRQFGVDGDDTIDYNAGLPTPFTCRPSLGARLFVRNNTSRFFLTVLGELTNWRAETRLRSAELLLILAVFCEEHLTKDLHRTLNNFANAIDIELSSHHEHGHLKVFDQIEQVLCLMAKFVDPATYLRLVRPRMTEDSVHMQRSFVVILSSLIKGASFHRLCPHWIELLSLVSSPKCIGAFAGSKVRLEGLKALRSLCHRTDGNNVEVLVAHFKNSSNEALPTCVDALEELMIDSEEENVLALSKECLDRLHVLSKAVTNSI</sequence>
<accession>A0AAD8Y4U0</accession>
<dbReference type="Proteomes" id="UP001224775">
    <property type="component" value="Unassembled WGS sequence"/>
</dbReference>
<organism evidence="4 5">
    <name type="scientific">Skeletonema marinoi</name>
    <dbReference type="NCBI Taxonomy" id="267567"/>
    <lineage>
        <taxon>Eukaryota</taxon>
        <taxon>Sar</taxon>
        <taxon>Stramenopiles</taxon>
        <taxon>Ochrophyta</taxon>
        <taxon>Bacillariophyta</taxon>
        <taxon>Coscinodiscophyceae</taxon>
        <taxon>Thalassiosirophycidae</taxon>
        <taxon>Thalassiosirales</taxon>
        <taxon>Skeletonemataceae</taxon>
        <taxon>Skeletonema</taxon>
        <taxon>Skeletonema marinoi-dohrnii complex</taxon>
    </lineage>
</organism>